<dbReference type="Pfam" id="PF01614">
    <property type="entry name" value="IclR_C"/>
    <property type="match status" value="1"/>
</dbReference>
<feature type="domain" description="HTH iclR-type" evidence="4">
    <location>
        <begin position="8"/>
        <end position="69"/>
    </location>
</feature>
<name>A0A515DH92_9BURK</name>
<protein>
    <submittedName>
        <fullName evidence="6">IclR family transcriptional regulator</fullName>
    </submittedName>
</protein>
<dbReference type="InterPro" id="IPR029016">
    <property type="entry name" value="GAF-like_dom_sf"/>
</dbReference>
<dbReference type="InterPro" id="IPR036388">
    <property type="entry name" value="WH-like_DNA-bd_sf"/>
</dbReference>
<proteinExistence type="predicted"/>
<dbReference type="SMART" id="SM00346">
    <property type="entry name" value="HTH_ICLR"/>
    <property type="match status" value="1"/>
</dbReference>
<dbReference type="EMBL" id="CP035503">
    <property type="protein sequence ID" value="QDL39793.1"/>
    <property type="molecule type" value="Genomic_DNA"/>
</dbReference>
<dbReference type="Proteomes" id="UP000316798">
    <property type="component" value="Chromosome"/>
</dbReference>
<dbReference type="GO" id="GO:0003700">
    <property type="term" value="F:DNA-binding transcription factor activity"/>
    <property type="evidence" value="ECO:0007669"/>
    <property type="project" value="TreeGrafter"/>
</dbReference>
<gene>
    <name evidence="6" type="ORF">EUB48_13420</name>
</gene>
<evidence type="ECO:0000256" key="2">
    <source>
        <dbReference type="ARBA" id="ARBA00023125"/>
    </source>
</evidence>
<reference evidence="6 7" key="1">
    <citation type="submission" date="2019-01" db="EMBL/GenBank/DDBJ databases">
        <title>Genomic insights into a novel species Rhodoferax sp.</title>
        <authorList>
            <person name="Jin L."/>
        </authorList>
    </citation>
    <scope>NUCLEOTIDE SEQUENCE [LARGE SCALE GENOMIC DNA]</scope>
    <source>
        <strain evidence="6 7">CHu59-6-5</strain>
    </source>
</reference>
<feature type="domain" description="IclR-ED" evidence="5">
    <location>
        <begin position="70"/>
        <end position="256"/>
    </location>
</feature>
<dbReference type="GO" id="GO:0045892">
    <property type="term" value="P:negative regulation of DNA-templated transcription"/>
    <property type="evidence" value="ECO:0007669"/>
    <property type="project" value="TreeGrafter"/>
</dbReference>
<keyword evidence="3" id="KW-0804">Transcription</keyword>
<keyword evidence="7" id="KW-1185">Reference proteome</keyword>
<evidence type="ECO:0000313" key="6">
    <source>
        <dbReference type="EMBL" id="QDL39793.1"/>
    </source>
</evidence>
<evidence type="ECO:0000259" key="5">
    <source>
        <dbReference type="PROSITE" id="PS51078"/>
    </source>
</evidence>
<keyword evidence="2" id="KW-0238">DNA-binding</keyword>
<dbReference type="PROSITE" id="PS51078">
    <property type="entry name" value="ICLR_ED"/>
    <property type="match status" value="1"/>
</dbReference>
<dbReference type="PROSITE" id="PS51077">
    <property type="entry name" value="HTH_ICLR"/>
    <property type="match status" value="1"/>
</dbReference>
<dbReference type="Gene3D" id="1.10.10.10">
    <property type="entry name" value="Winged helix-like DNA-binding domain superfamily/Winged helix DNA-binding domain"/>
    <property type="match status" value="1"/>
</dbReference>
<dbReference type="GO" id="GO:0003677">
    <property type="term" value="F:DNA binding"/>
    <property type="evidence" value="ECO:0007669"/>
    <property type="project" value="UniProtKB-KW"/>
</dbReference>
<dbReference type="InterPro" id="IPR036390">
    <property type="entry name" value="WH_DNA-bd_sf"/>
</dbReference>
<dbReference type="OrthoDB" id="8524622at2"/>
<dbReference type="InterPro" id="IPR050707">
    <property type="entry name" value="HTH_MetabolicPath_Reg"/>
</dbReference>
<evidence type="ECO:0000259" key="4">
    <source>
        <dbReference type="PROSITE" id="PS51077"/>
    </source>
</evidence>
<dbReference type="SUPFAM" id="SSF55781">
    <property type="entry name" value="GAF domain-like"/>
    <property type="match status" value="1"/>
</dbReference>
<dbReference type="KEGG" id="rhf:EUB48_13420"/>
<organism evidence="6 7">
    <name type="scientific">Rhodoferax sediminis</name>
    <dbReference type="NCBI Taxonomy" id="2509614"/>
    <lineage>
        <taxon>Bacteria</taxon>
        <taxon>Pseudomonadati</taxon>
        <taxon>Pseudomonadota</taxon>
        <taxon>Betaproteobacteria</taxon>
        <taxon>Burkholderiales</taxon>
        <taxon>Comamonadaceae</taxon>
        <taxon>Rhodoferax</taxon>
    </lineage>
</organism>
<dbReference type="PANTHER" id="PTHR30136">
    <property type="entry name" value="HELIX-TURN-HELIX TRANSCRIPTIONAL REGULATOR, ICLR FAMILY"/>
    <property type="match status" value="1"/>
</dbReference>
<dbReference type="AlphaFoldDB" id="A0A515DH92"/>
<dbReference type="InterPro" id="IPR005471">
    <property type="entry name" value="Tscrpt_reg_IclR_N"/>
</dbReference>
<dbReference type="Gene3D" id="3.30.450.40">
    <property type="match status" value="1"/>
</dbReference>
<dbReference type="PANTHER" id="PTHR30136:SF8">
    <property type="entry name" value="TRANSCRIPTIONAL REGULATORY PROTEIN"/>
    <property type="match status" value="1"/>
</dbReference>
<evidence type="ECO:0000313" key="7">
    <source>
        <dbReference type="Proteomes" id="UP000316798"/>
    </source>
</evidence>
<dbReference type="RefSeq" id="WP_142821265.1">
    <property type="nucleotide sequence ID" value="NZ_CP035503.1"/>
</dbReference>
<sequence>MEKSRRGIQSIEIGSALLLQLARHVRPIPLKDLAKAAGMTAGKAHPYMVSFLNVGFVTQTDAGHYELGPLALQLGLARLQRMDPVKEASQQIEALANDTGQSVAVAVWGNLGPTIVRLEEPIEPLHVNLRTGTVMSLANTATGRLFAAYMPPKVVEHLLSDELARLSKGVNSKIPVVHEVLEASLAETRKHGLSRSLGQPIPGIDALCAPVFDSAGHIVLGILVMGPSATFDSSWDGAVATPLLRCALEVSRRVGHN</sequence>
<dbReference type="SUPFAM" id="SSF46785">
    <property type="entry name" value="Winged helix' DNA-binding domain"/>
    <property type="match status" value="1"/>
</dbReference>
<dbReference type="InterPro" id="IPR014757">
    <property type="entry name" value="Tscrpt_reg_IclR_C"/>
</dbReference>
<accession>A0A515DH92</accession>
<evidence type="ECO:0000256" key="1">
    <source>
        <dbReference type="ARBA" id="ARBA00023015"/>
    </source>
</evidence>
<dbReference type="Pfam" id="PF09339">
    <property type="entry name" value="HTH_IclR"/>
    <property type="match status" value="1"/>
</dbReference>
<keyword evidence="1" id="KW-0805">Transcription regulation</keyword>
<evidence type="ECO:0000256" key="3">
    <source>
        <dbReference type="ARBA" id="ARBA00023163"/>
    </source>
</evidence>